<dbReference type="PANTHER" id="PTHR45532">
    <property type="entry name" value="WD REPEAT-CONTAINING PROTEIN 97"/>
    <property type="match status" value="1"/>
</dbReference>
<dbReference type="EMBL" id="JAIPUX010005289">
    <property type="protein sequence ID" value="KAH0617309.1"/>
    <property type="molecule type" value="Genomic_DNA"/>
</dbReference>
<evidence type="ECO:0008006" key="4">
    <source>
        <dbReference type="Google" id="ProtNLM"/>
    </source>
</evidence>
<gene>
    <name evidence="2" type="ORF">JD844_015346</name>
</gene>
<dbReference type="PANTHER" id="PTHR45532:SF1">
    <property type="entry name" value="WD REPEAT-CONTAINING PROTEIN 97"/>
    <property type="match status" value="1"/>
</dbReference>
<keyword evidence="1" id="KW-0732">Signal</keyword>
<sequence length="219" mass="24719">MWRLFPYAAECLLPLLSFSCVARAWHMCSLGPTLAVAFQDPETVTYRVVYYNLIEQSCSEHSPEDDAQDDITGGAPGQCVCGEGTPGPEHHLMPWGRLRLDRRAAGHPRDPAPFDRPLLLPQPEALCLGQPGWIREDLGHEEPAVTVRSRSRLPLVLSCRRHLKLNTIPECLAFANHWGDLLVGIERHLYLIHHSKYLPNYYKMKVGLCVSVCVICWGR</sequence>
<evidence type="ECO:0000313" key="3">
    <source>
        <dbReference type="Proteomes" id="UP000826234"/>
    </source>
</evidence>
<accession>A0ABQ7SJ18</accession>
<feature type="chain" id="PRO_5045160129" description="Secreted protein" evidence="1">
    <location>
        <begin position="25"/>
        <end position="219"/>
    </location>
</feature>
<feature type="signal peptide" evidence="1">
    <location>
        <begin position="1"/>
        <end position="24"/>
    </location>
</feature>
<proteinExistence type="predicted"/>
<name>A0ABQ7SJ18_PHRPL</name>
<organism evidence="2 3">
    <name type="scientific">Phrynosoma platyrhinos</name>
    <name type="common">Desert horned lizard</name>
    <dbReference type="NCBI Taxonomy" id="52577"/>
    <lineage>
        <taxon>Eukaryota</taxon>
        <taxon>Metazoa</taxon>
        <taxon>Chordata</taxon>
        <taxon>Craniata</taxon>
        <taxon>Vertebrata</taxon>
        <taxon>Euteleostomi</taxon>
        <taxon>Lepidosauria</taxon>
        <taxon>Squamata</taxon>
        <taxon>Bifurcata</taxon>
        <taxon>Unidentata</taxon>
        <taxon>Episquamata</taxon>
        <taxon>Toxicofera</taxon>
        <taxon>Iguania</taxon>
        <taxon>Phrynosomatidae</taxon>
        <taxon>Phrynosomatinae</taxon>
        <taxon>Phrynosoma</taxon>
    </lineage>
</organism>
<protein>
    <recommendedName>
        <fullName evidence="4">Secreted protein</fullName>
    </recommendedName>
</protein>
<reference evidence="2 3" key="1">
    <citation type="journal article" date="2022" name="Gigascience">
        <title>A chromosome-level genome assembly and annotation of the desert horned lizard, Phrynosoma platyrhinos, provides insight into chromosomal rearrangements among reptiles.</title>
        <authorList>
            <person name="Koochekian N."/>
            <person name="Ascanio A."/>
            <person name="Farleigh K."/>
            <person name="Card D.C."/>
            <person name="Schield D.R."/>
            <person name="Castoe T.A."/>
            <person name="Jezkova T."/>
        </authorList>
    </citation>
    <scope>NUCLEOTIDE SEQUENCE [LARGE SCALE GENOMIC DNA]</scope>
    <source>
        <strain evidence="2">NK-2021</strain>
    </source>
</reference>
<dbReference type="Proteomes" id="UP000826234">
    <property type="component" value="Unassembled WGS sequence"/>
</dbReference>
<evidence type="ECO:0000313" key="2">
    <source>
        <dbReference type="EMBL" id="KAH0617309.1"/>
    </source>
</evidence>
<keyword evidence="3" id="KW-1185">Reference proteome</keyword>
<comment type="caution">
    <text evidence="2">The sequence shown here is derived from an EMBL/GenBank/DDBJ whole genome shotgun (WGS) entry which is preliminary data.</text>
</comment>
<evidence type="ECO:0000256" key="1">
    <source>
        <dbReference type="SAM" id="SignalP"/>
    </source>
</evidence>